<dbReference type="EMBL" id="DPVV01000208">
    <property type="protein sequence ID" value="HCL02000.1"/>
    <property type="molecule type" value="Genomic_DNA"/>
</dbReference>
<comment type="similarity">
    <text evidence="14">Belongs to the helicase family. AddB/RexB type 1 subfamily.</text>
</comment>
<dbReference type="Pfam" id="PF12705">
    <property type="entry name" value="PDDEXK_1"/>
    <property type="match status" value="1"/>
</dbReference>
<dbReference type="AlphaFoldDB" id="A0A3D2X4B5"/>
<dbReference type="GO" id="GO:0003690">
    <property type="term" value="F:double-stranded DNA binding"/>
    <property type="evidence" value="ECO:0007669"/>
    <property type="project" value="UniProtKB-UniRule"/>
</dbReference>
<evidence type="ECO:0000256" key="1">
    <source>
        <dbReference type="ARBA" id="ARBA00022485"/>
    </source>
</evidence>
<keyword evidence="9 14" id="KW-0067">ATP-binding</keyword>
<dbReference type="PANTHER" id="PTHR30591:SF1">
    <property type="entry name" value="RECBCD ENZYME SUBUNIT RECC"/>
    <property type="match status" value="1"/>
</dbReference>
<dbReference type="InterPro" id="IPR049035">
    <property type="entry name" value="ADDB_N"/>
</dbReference>
<dbReference type="InterPro" id="IPR027417">
    <property type="entry name" value="P-loop_NTPase"/>
</dbReference>
<name>A0A3D2X4B5_9FIRM</name>
<dbReference type="EC" id="3.1.-.-" evidence="14"/>
<proteinExistence type="inferred from homology"/>
<keyword evidence="11 14" id="KW-0411">Iron-sulfur</keyword>
<accession>A0A3D2X4B5</accession>
<evidence type="ECO:0000259" key="16">
    <source>
        <dbReference type="Pfam" id="PF21445"/>
    </source>
</evidence>
<dbReference type="SUPFAM" id="SSF52540">
    <property type="entry name" value="P-loop containing nucleoside triphosphate hydrolases"/>
    <property type="match status" value="2"/>
</dbReference>
<feature type="domain" description="ATP-dependent helicase/deoxyribonuclease subunit B N-terminal" evidence="16">
    <location>
        <begin position="5"/>
        <end position="294"/>
    </location>
</feature>
<keyword evidence="6 14" id="KW-0378">Hydrolase</keyword>
<dbReference type="HAMAP" id="MF_01452">
    <property type="entry name" value="AddB_type1"/>
    <property type="match status" value="1"/>
</dbReference>
<dbReference type="GO" id="GO:0005524">
    <property type="term" value="F:ATP binding"/>
    <property type="evidence" value="ECO:0007669"/>
    <property type="project" value="UniProtKB-UniRule"/>
</dbReference>
<evidence type="ECO:0000256" key="5">
    <source>
        <dbReference type="ARBA" id="ARBA00022763"/>
    </source>
</evidence>
<evidence type="ECO:0000256" key="10">
    <source>
        <dbReference type="ARBA" id="ARBA00023004"/>
    </source>
</evidence>
<feature type="binding site" evidence="14">
    <location>
        <position position="1092"/>
    </location>
    <ligand>
        <name>[4Fe-4S] cluster</name>
        <dbReference type="ChEBI" id="CHEBI:49883"/>
    </ligand>
</feature>
<feature type="binding site" evidence="14">
    <location>
        <position position="1095"/>
    </location>
    <ligand>
        <name>[4Fe-4S] cluster</name>
        <dbReference type="ChEBI" id="CHEBI:49883"/>
    </ligand>
</feature>
<keyword evidence="5 14" id="KW-0227">DNA damage</keyword>
<dbReference type="PANTHER" id="PTHR30591">
    <property type="entry name" value="RECBCD ENZYME SUBUNIT RECC"/>
    <property type="match status" value="1"/>
</dbReference>
<dbReference type="InterPro" id="IPR038726">
    <property type="entry name" value="PDDEXK_AddAB-type"/>
</dbReference>
<evidence type="ECO:0000256" key="4">
    <source>
        <dbReference type="ARBA" id="ARBA00022741"/>
    </source>
</evidence>
<keyword evidence="10 14" id="KW-0408">Iron</keyword>
<sequence>MSLQFVIGGSGAGKSYQLYKQVIESSQKEPNGKFLILVPEQFTLQTQKDLVTMHPRKGIHNIDILSFLRLAYRIFEETGGNDRLVLEDTGKSMIVKKVMMEKRNDLILFGANVKKQGFIEEMKSIISELAQYSIHTEELEKMKDVAKGKPLLNHKLTDIMTIYQAYEEFLRDKYINSEEILDLLCDVIDDSSFVNDCDICLDGFTGFTPSQYKLLSHLMKKAKSVTVTITMDESQIHRNQEEHQLFYLSGKMVEKLTDLAITQRIEIKPPILVASENGGFSYRFHNSRALSALEKNIFRYPYRSFTEEQDDISITVAKDPMAEARHAVIEITKLLREEHYRYKDIAIVSGAMEVYGDIVKRELELAGIPCFVDHKKNILTNPVVEFLRSALDVVTRNFDYEAIFRFLKCGLTDFTLEEIDLFENYVIAFGIRGKYRYEHEWQRMYRTNYEVDLEKVNYVRERILKEFTPLYETLKDKNSSVRECITALYDLLCTYHIEEKIHIFVEKFKAHGEEEDKLRAKEYEQIYRMVLEIFDRMVELLGEDVLPLKEFKDILDTGFREAKVGLIPPSIDQILVGDIERTRLKDIKALFFLGVNDGIVPKANPGGGILSDAERQLFADNEIELSPTKRQTAYLTEFYLYLNLTKPQNKLYLYYSKLDVSGKSIRASYLLGKINKIVPKLKIYDADKKSREDELLGTDQGLSYLISILRDYEGEQPNLWREVYHLYASGQIKGRISLDRVLQGVFYQNYEQGLTKEVARKLYGETLLGSVTRMEKYAACAFAHFLQYGLSLEERQEYKISMPDIGSLFHEALERFSKALKELGISWHELPEDVRISLGERCVKEAVENFGNGILESSKRSAYLATRVERILQRTTKTLTHQLQQGVFEPGSYEQYFSHADRYLNLRGRIDRVDLYEQDGKLYVKVIDYKSGSTSFDLMNLYYGLQLQLGVYLSAAMELMKEQYPNHEIHPAGVFYYNLEDPIVTKSSFVEEEIEKKLAMNGLVNASKVVVPLLDTGFRGEEGELAPSTKSTVIPVETGKDGSFTKRSSIAKEEDLITLMDYIKDLMHRFSEQIMEGKVRHNPYRAKNRNACTYCSFQTVCGFDCKVSGFSYRNLKTLNKEEVWNLIKEEDEFFGKDELDTGATEGN</sequence>
<evidence type="ECO:0000256" key="9">
    <source>
        <dbReference type="ARBA" id="ARBA00022840"/>
    </source>
</evidence>
<dbReference type="GO" id="GO:0008409">
    <property type="term" value="F:5'-3' exonuclease activity"/>
    <property type="evidence" value="ECO:0007669"/>
    <property type="project" value="UniProtKB-UniRule"/>
</dbReference>
<comment type="caution">
    <text evidence="17">The sequence shown here is derived from an EMBL/GenBank/DDBJ whole genome shotgun (WGS) entry which is preliminary data.</text>
</comment>
<keyword evidence="3 14" id="KW-0479">Metal-binding</keyword>
<keyword evidence="12 14" id="KW-0238">DNA-binding</keyword>
<comment type="miscellaneous">
    <text evidence="14">Despite having conserved helicase domains, this subunit does not have helicase activity.</text>
</comment>
<keyword evidence="2 14" id="KW-0540">Nuclease</keyword>
<evidence type="ECO:0000256" key="7">
    <source>
        <dbReference type="ARBA" id="ARBA00022806"/>
    </source>
</evidence>
<keyword evidence="13 14" id="KW-0234">DNA repair</keyword>
<dbReference type="InterPro" id="IPR011604">
    <property type="entry name" value="PDDEXK-like_dom_sf"/>
</dbReference>
<dbReference type="NCBIfam" id="TIGR02773">
    <property type="entry name" value="addB_Gpos"/>
    <property type="match status" value="1"/>
</dbReference>
<dbReference type="Proteomes" id="UP000262969">
    <property type="component" value="Unassembled WGS sequence"/>
</dbReference>
<evidence type="ECO:0000259" key="15">
    <source>
        <dbReference type="Pfam" id="PF12705"/>
    </source>
</evidence>
<keyword evidence="8 14" id="KW-0269">Exonuclease</keyword>
<dbReference type="GO" id="GO:0051539">
    <property type="term" value="F:4 iron, 4 sulfur cluster binding"/>
    <property type="evidence" value="ECO:0007669"/>
    <property type="project" value="UniProtKB-KW"/>
</dbReference>
<comment type="function">
    <text evidence="14">The heterodimer acts as both an ATP-dependent DNA helicase and an ATP-dependent, dual-direction single-stranded exonuclease. Recognizes the chi site generating a DNA molecule suitable for the initiation of homologous recombination. The AddB subunit has 5' -&gt; 3' nuclease activity but not helicase activity.</text>
</comment>
<dbReference type="Gene3D" id="3.90.320.10">
    <property type="match status" value="1"/>
</dbReference>
<evidence type="ECO:0000313" key="17">
    <source>
        <dbReference type="EMBL" id="HCL02000.1"/>
    </source>
</evidence>
<feature type="domain" description="PD-(D/E)XK endonuclease-like" evidence="15">
    <location>
        <begin position="770"/>
        <end position="1101"/>
    </location>
</feature>
<evidence type="ECO:0000256" key="13">
    <source>
        <dbReference type="ARBA" id="ARBA00023204"/>
    </source>
</evidence>
<comment type="cofactor">
    <cofactor evidence="14">
        <name>Mg(2+)</name>
        <dbReference type="ChEBI" id="CHEBI:18420"/>
    </cofactor>
</comment>
<organism evidence="17 18">
    <name type="scientific">Lachnoclostridium phytofermentans</name>
    <dbReference type="NCBI Taxonomy" id="66219"/>
    <lineage>
        <taxon>Bacteria</taxon>
        <taxon>Bacillati</taxon>
        <taxon>Bacillota</taxon>
        <taxon>Clostridia</taxon>
        <taxon>Lachnospirales</taxon>
        <taxon>Lachnospiraceae</taxon>
    </lineage>
</organism>
<reference evidence="17 18" key="1">
    <citation type="journal article" date="2018" name="Nat. Biotechnol.">
        <title>A standardized bacterial taxonomy based on genome phylogeny substantially revises the tree of life.</title>
        <authorList>
            <person name="Parks D.H."/>
            <person name="Chuvochina M."/>
            <person name="Waite D.W."/>
            <person name="Rinke C."/>
            <person name="Skarshewski A."/>
            <person name="Chaumeil P.A."/>
            <person name="Hugenholtz P."/>
        </authorList>
    </citation>
    <scope>NUCLEOTIDE SEQUENCE [LARGE SCALE GENOMIC DNA]</scope>
    <source>
        <strain evidence="17">UBA11728</strain>
    </source>
</reference>
<evidence type="ECO:0000256" key="3">
    <source>
        <dbReference type="ARBA" id="ARBA00022723"/>
    </source>
</evidence>
<protein>
    <recommendedName>
        <fullName evidence="14">ATP-dependent helicase/deoxyribonuclease subunit B</fullName>
        <ecNumber evidence="14">3.1.-.-</ecNumber>
    </recommendedName>
    <alternativeName>
        <fullName evidence="14">ATP-dependent helicase/nuclease subunit AddB</fullName>
    </alternativeName>
</protein>
<evidence type="ECO:0000256" key="6">
    <source>
        <dbReference type="ARBA" id="ARBA00022801"/>
    </source>
</evidence>
<keyword evidence="7 14" id="KW-0347">Helicase</keyword>
<dbReference type="GO" id="GO:0004386">
    <property type="term" value="F:helicase activity"/>
    <property type="evidence" value="ECO:0007669"/>
    <property type="project" value="UniProtKB-KW"/>
</dbReference>
<evidence type="ECO:0000313" key="18">
    <source>
        <dbReference type="Proteomes" id="UP000262969"/>
    </source>
</evidence>
<comment type="subunit">
    <text evidence="14">Heterodimer of AddA and AddB.</text>
</comment>
<evidence type="ECO:0000256" key="12">
    <source>
        <dbReference type="ARBA" id="ARBA00023125"/>
    </source>
</evidence>
<keyword evidence="4 14" id="KW-0547">Nucleotide-binding</keyword>
<evidence type="ECO:0000256" key="2">
    <source>
        <dbReference type="ARBA" id="ARBA00022722"/>
    </source>
</evidence>
<gene>
    <name evidence="14 17" type="primary">addB</name>
    <name evidence="17" type="ORF">DHW61_06215</name>
</gene>
<feature type="binding site" evidence="14">
    <location>
        <position position="1101"/>
    </location>
    <ligand>
        <name>[4Fe-4S] cluster</name>
        <dbReference type="ChEBI" id="CHEBI:49883"/>
    </ligand>
</feature>
<dbReference type="GO" id="GO:0000724">
    <property type="term" value="P:double-strand break repair via homologous recombination"/>
    <property type="evidence" value="ECO:0007669"/>
    <property type="project" value="UniProtKB-UniRule"/>
</dbReference>
<comment type="cofactor">
    <cofactor evidence="14">
        <name>[4Fe-4S] cluster</name>
        <dbReference type="ChEBI" id="CHEBI:49883"/>
    </cofactor>
    <text evidence="14">Binds 1 [4Fe-4S] cluster.</text>
</comment>
<dbReference type="InterPro" id="IPR014140">
    <property type="entry name" value="DNA_helicase_suAddB"/>
</dbReference>
<dbReference type="Gene3D" id="3.40.50.300">
    <property type="entry name" value="P-loop containing nucleotide triphosphate hydrolases"/>
    <property type="match status" value="3"/>
</dbReference>
<dbReference type="GO" id="GO:0046872">
    <property type="term" value="F:metal ion binding"/>
    <property type="evidence" value="ECO:0007669"/>
    <property type="project" value="UniProtKB-KW"/>
</dbReference>
<keyword evidence="1 14" id="KW-0004">4Fe-4S</keyword>
<dbReference type="Pfam" id="PF21445">
    <property type="entry name" value="ADDB_N"/>
    <property type="match status" value="1"/>
</dbReference>
<evidence type="ECO:0000256" key="11">
    <source>
        <dbReference type="ARBA" id="ARBA00023014"/>
    </source>
</evidence>
<evidence type="ECO:0000256" key="14">
    <source>
        <dbReference type="HAMAP-Rule" id="MF_01452"/>
    </source>
</evidence>
<evidence type="ECO:0000256" key="8">
    <source>
        <dbReference type="ARBA" id="ARBA00022839"/>
    </source>
</evidence>
<feature type="binding site" evidence="14">
    <location>
        <position position="780"/>
    </location>
    <ligand>
        <name>[4Fe-4S] cluster</name>
        <dbReference type="ChEBI" id="CHEBI:49883"/>
    </ligand>
</feature>